<dbReference type="NCBIfam" id="TIGR03071">
    <property type="entry name" value="couple_hipA"/>
    <property type="match status" value="1"/>
</dbReference>
<dbReference type="InterPro" id="IPR017508">
    <property type="entry name" value="HipA_N1"/>
</dbReference>
<reference evidence="6 7" key="1">
    <citation type="submission" date="2015-04" db="EMBL/GenBank/DDBJ databases">
        <title>Complete Genome Sequence of Brevibacterium flavum ATCC 15168.</title>
        <authorList>
            <person name="Ahn J."/>
            <person name="Park G."/>
            <person name="Jeon W."/>
            <person name="Jang Y."/>
            <person name="Jang M."/>
            <person name="Lee H."/>
            <person name="Lee H."/>
        </authorList>
    </citation>
    <scope>NUCLEOTIDE SEQUENCE [LARGE SCALE GENOMIC DNA]</scope>
    <source>
        <strain evidence="6 7">ATCC 15168</strain>
    </source>
</reference>
<comment type="similarity">
    <text evidence="1">Belongs to the HipA Ser/Thr kinase family.</text>
</comment>
<protein>
    <submittedName>
        <fullName evidence="6">HipA-like protein</fullName>
    </submittedName>
</protein>
<organism evidence="6 7">
    <name type="scientific">[Brevibacterium] flavum</name>
    <dbReference type="NCBI Taxonomy" id="92706"/>
    <lineage>
        <taxon>Bacteria</taxon>
        <taxon>Bacillati</taxon>
        <taxon>Actinomycetota</taxon>
        <taxon>Actinomycetes</taxon>
        <taxon>Mycobacteriales</taxon>
        <taxon>Corynebacteriaceae</taxon>
        <taxon>Corynebacterium</taxon>
    </lineage>
</organism>
<feature type="domain" description="HipA-like C-terminal" evidence="4">
    <location>
        <begin position="136"/>
        <end position="345"/>
    </location>
</feature>
<dbReference type="Pfam" id="PF13657">
    <property type="entry name" value="Couple_hipA"/>
    <property type="match status" value="1"/>
</dbReference>
<dbReference type="HOGENOM" id="CLU_030167_4_0_11"/>
<evidence type="ECO:0000256" key="2">
    <source>
        <dbReference type="ARBA" id="ARBA00022679"/>
    </source>
</evidence>
<evidence type="ECO:0000256" key="3">
    <source>
        <dbReference type="ARBA" id="ARBA00022777"/>
    </source>
</evidence>
<dbReference type="GO" id="GO:0004674">
    <property type="term" value="F:protein serine/threonine kinase activity"/>
    <property type="evidence" value="ECO:0007669"/>
    <property type="project" value="TreeGrafter"/>
</dbReference>
<dbReference type="InterPro" id="IPR052028">
    <property type="entry name" value="HipA_Ser/Thr_kinase"/>
</dbReference>
<accession>A0A0F6Z5L5</accession>
<proteinExistence type="inferred from homology"/>
<dbReference type="RefSeq" id="WP_003861372.1">
    <property type="nucleotide sequence ID" value="NZ_CP011309.1"/>
</dbReference>
<dbReference type="Pfam" id="PF07804">
    <property type="entry name" value="HipA_C"/>
    <property type="match status" value="1"/>
</dbReference>
<dbReference type="Proteomes" id="UP000034037">
    <property type="component" value="Chromosome"/>
</dbReference>
<dbReference type="PANTHER" id="PTHR37419">
    <property type="entry name" value="SERINE/THREONINE-PROTEIN KINASE TOXIN HIPA"/>
    <property type="match status" value="1"/>
</dbReference>
<feature type="domain" description="HipA N-terminal subdomain 1" evidence="5">
    <location>
        <begin position="5"/>
        <end position="100"/>
    </location>
</feature>
<dbReference type="EMBL" id="CP011309">
    <property type="protein sequence ID" value="AKF27253.1"/>
    <property type="molecule type" value="Genomic_DNA"/>
</dbReference>
<keyword evidence="7" id="KW-1185">Reference proteome</keyword>
<keyword evidence="3" id="KW-0418">Kinase</keyword>
<dbReference type="PANTHER" id="PTHR37419:SF1">
    <property type="entry name" value="SERINE_THREONINE-PROTEIN KINASE TOXIN HIPA"/>
    <property type="match status" value="1"/>
</dbReference>
<evidence type="ECO:0000256" key="1">
    <source>
        <dbReference type="ARBA" id="ARBA00010164"/>
    </source>
</evidence>
<evidence type="ECO:0000313" key="7">
    <source>
        <dbReference type="Proteomes" id="UP000034037"/>
    </source>
</evidence>
<dbReference type="AlphaFoldDB" id="A0A0F6Z5L5"/>
<sequence length="382" mass="41055">MTPTADIWFKDTLAAHFTRDGDQTTFSYTADYAGPPIATSLPINSEPVITRSGAIPPFFAGLLPEGRRLSSLRRNIKASADDELSLLLAVGADPVGAVAIFPHGENPQPAPPTVDFDDELDFSAALTESGIADPVALAGVQDKASARTIAVPVASDAILKLSPPEYPYLVENEAACYQLLTKNKLRIELSKVEVLHDKHGRSGLLVHRFDHTPKGKIPVEDAGQVLGIWPADKYLVSYEDIAQALTKACASPILAMRNLAFQIAVAWLSGNGDLHAKNISIINKGRGFEISPIDDIPSTAVYGDTTMALEIRGSKKDLSQKKFLKFCTSIGLPEKTAMSVANAALLATENAAETILASGNFDTRMNRDLARVLKHRRSAWGA</sequence>
<dbReference type="GO" id="GO:0005829">
    <property type="term" value="C:cytosol"/>
    <property type="evidence" value="ECO:0007669"/>
    <property type="project" value="TreeGrafter"/>
</dbReference>
<evidence type="ECO:0000259" key="5">
    <source>
        <dbReference type="Pfam" id="PF13657"/>
    </source>
</evidence>
<name>A0A0F6Z5L5_9CORY</name>
<dbReference type="InterPro" id="IPR012893">
    <property type="entry name" value="HipA-like_C"/>
</dbReference>
<evidence type="ECO:0000313" key="6">
    <source>
        <dbReference type="EMBL" id="AKF27253.1"/>
    </source>
</evidence>
<keyword evidence="2" id="KW-0808">Transferase</keyword>
<evidence type="ECO:0000259" key="4">
    <source>
        <dbReference type="Pfam" id="PF07804"/>
    </source>
</evidence>
<gene>
    <name evidence="6" type="ORF">YH66_06620</name>
</gene>
<dbReference type="PATRIC" id="fig|92706.3.peg.1375"/>